<accession>A0A9X4P7V1</accession>
<protein>
    <submittedName>
        <fullName evidence="1">Uncharacterized protein</fullName>
    </submittedName>
</protein>
<keyword evidence="2" id="KW-1185">Reference proteome</keyword>
<evidence type="ECO:0000313" key="1">
    <source>
        <dbReference type="EMBL" id="MDG6894245.1"/>
    </source>
</evidence>
<reference evidence="1" key="1">
    <citation type="submission" date="2016-03" db="EMBL/GenBank/DDBJ databases">
        <title>Co-evolution between Pasteurellaceae and their hosts.</title>
        <authorList>
            <person name="Hansen M.J."/>
            <person name="Bojesen A.M."/>
            <person name="Planet P."/>
        </authorList>
    </citation>
    <scope>NUCLEOTIDE SEQUENCE</scope>
    <source>
        <strain evidence="1">146/S8/89</strain>
    </source>
</reference>
<evidence type="ECO:0000313" key="2">
    <source>
        <dbReference type="Proteomes" id="UP001155500"/>
    </source>
</evidence>
<sequence>MKNTYIVNENGDINIFSSLNFLERYLEIYDIDCYEVFDSIGNKLKLSIAYKTCNFLFMKSTVPIVKASYYIPNVNSETYLKTILIIVIGLEWLMKKEIILYYT</sequence>
<dbReference type="AlphaFoldDB" id="A0A9X4P7V1"/>
<gene>
    <name evidence="1" type="ORF">A6A20_01025</name>
</gene>
<name>A0A9X4P7V1_9PAST</name>
<dbReference type="Proteomes" id="UP001155500">
    <property type="component" value="Unassembled WGS sequence"/>
</dbReference>
<organism evidence="1 2">
    <name type="scientific">Volucribacter amazonae</name>
    <dbReference type="NCBI Taxonomy" id="256731"/>
    <lineage>
        <taxon>Bacteria</taxon>
        <taxon>Pseudomonadati</taxon>
        <taxon>Pseudomonadota</taxon>
        <taxon>Gammaproteobacteria</taxon>
        <taxon>Pasteurellales</taxon>
        <taxon>Pasteurellaceae</taxon>
        <taxon>Volucribacter</taxon>
    </lineage>
</organism>
<dbReference type="RefSeq" id="WP_279571738.1">
    <property type="nucleotide sequence ID" value="NZ_LWID01000001.1"/>
</dbReference>
<proteinExistence type="predicted"/>
<comment type="caution">
    <text evidence="1">The sequence shown here is derived from an EMBL/GenBank/DDBJ whole genome shotgun (WGS) entry which is preliminary data.</text>
</comment>
<dbReference type="EMBL" id="LWID01000001">
    <property type="protein sequence ID" value="MDG6894245.1"/>
    <property type="molecule type" value="Genomic_DNA"/>
</dbReference>